<evidence type="ECO:0000313" key="2">
    <source>
        <dbReference type="EMBL" id="KLJ06237.1"/>
    </source>
</evidence>
<reference evidence="3" key="1">
    <citation type="journal article" date="2015" name="PLoS Genet.">
        <title>The dynamic genome and transcriptome of the human fungal pathogen Blastomyces and close relative Emmonsia.</title>
        <authorList>
            <person name="Munoz J.F."/>
            <person name="Gauthier G.M."/>
            <person name="Desjardins C.A."/>
            <person name="Gallo J.E."/>
            <person name="Holder J."/>
            <person name="Sullivan T.D."/>
            <person name="Marty A.J."/>
            <person name="Carmen J.C."/>
            <person name="Chen Z."/>
            <person name="Ding L."/>
            <person name="Gujja S."/>
            <person name="Magrini V."/>
            <person name="Misas E."/>
            <person name="Mitreva M."/>
            <person name="Priest M."/>
            <person name="Saif S."/>
            <person name="Whiston E.A."/>
            <person name="Young S."/>
            <person name="Zeng Q."/>
            <person name="Goldman W.E."/>
            <person name="Mardis E.R."/>
            <person name="Taylor J.W."/>
            <person name="McEwen J.G."/>
            <person name="Clay O.K."/>
            <person name="Klein B.S."/>
            <person name="Cuomo C.A."/>
        </authorList>
    </citation>
    <scope>NUCLEOTIDE SEQUENCE [LARGE SCALE GENOMIC DNA]</scope>
    <source>
        <strain evidence="3">UAMH 139</strain>
    </source>
</reference>
<dbReference type="Gene3D" id="6.10.280.100">
    <property type="match status" value="1"/>
</dbReference>
<dbReference type="OrthoDB" id="2348401at2759"/>
<dbReference type="Proteomes" id="UP000053573">
    <property type="component" value="Unassembled WGS sequence"/>
</dbReference>
<name>A0A0H1B5G0_9EURO</name>
<feature type="compositionally biased region" description="Polar residues" evidence="1">
    <location>
        <begin position="22"/>
        <end position="48"/>
    </location>
</feature>
<dbReference type="EMBL" id="LDEV01003235">
    <property type="protein sequence ID" value="KLJ06237.1"/>
    <property type="molecule type" value="Genomic_DNA"/>
</dbReference>
<feature type="region of interest" description="Disordered" evidence="1">
    <location>
        <begin position="1"/>
        <end position="74"/>
    </location>
</feature>
<evidence type="ECO:0000313" key="3">
    <source>
        <dbReference type="Proteomes" id="UP000053573"/>
    </source>
</evidence>
<accession>A0A0H1B5G0</accession>
<evidence type="ECO:0000256" key="1">
    <source>
        <dbReference type="SAM" id="MobiDB-lite"/>
    </source>
</evidence>
<comment type="caution">
    <text evidence="2">The sequence shown here is derived from an EMBL/GenBank/DDBJ whole genome shotgun (WGS) entry which is preliminary data.</text>
</comment>
<keyword evidence="3" id="KW-1185">Reference proteome</keyword>
<organism evidence="2 3">
    <name type="scientific">Blastomyces silverae</name>
    <dbReference type="NCBI Taxonomy" id="2060906"/>
    <lineage>
        <taxon>Eukaryota</taxon>
        <taxon>Fungi</taxon>
        <taxon>Dikarya</taxon>
        <taxon>Ascomycota</taxon>
        <taxon>Pezizomycotina</taxon>
        <taxon>Eurotiomycetes</taxon>
        <taxon>Eurotiomycetidae</taxon>
        <taxon>Onygenales</taxon>
        <taxon>Ajellomycetaceae</taxon>
        <taxon>Blastomyces</taxon>
    </lineage>
</organism>
<proteinExistence type="predicted"/>
<sequence length="108" mass="10982">MADQGSQGSGDVGDKMKGATQPGDSKTTTQKLSESVQQGVETAKQSAGSAVESAKDAASKASETVSETLGGGGGESIFCKKSWTSANGDELLTGSVFLFLFRDVGNKK</sequence>
<dbReference type="AlphaFoldDB" id="A0A0H1B5G0"/>
<protein>
    <submittedName>
        <fullName evidence="2">Uncharacterized protein</fullName>
    </submittedName>
</protein>
<gene>
    <name evidence="2" type="ORF">EMPG_10347</name>
</gene>